<evidence type="ECO:0000313" key="2">
    <source>
        <dbReference type="Proteomes" id="UP000001878"/>
    </source>
</evidence>
<organism evidence="1 2">
    <name type="scientific">Lactobacillus phage Lb338-1</name>
    <dbReference type="NCBI Taxonomy" id="2892342"/>
    <lineage>
        <taxon>Viruses</taxon>
        <taxon>Duplodnaviria</taxon>
        <taxon>Heunggongvirae</taxon>
        <taxon>Uroviricota</taxon>
        <taxon>Caudoviricetes</taxon>
        <taxon>Herelleviridae</taxon>
        <taxon>Mooreparkvirus</taxon>
        <taxon>Mooreparkvirus Lb3381</taxon>
    </lineage>
</organism>
<dbReference type="GeneID" id="7750879"/>
<accession>C1KFD4</accession>
<reference evidence="1 2" key="1">
    <citation type="journal article" date="2009" name="Gene">
        <title>Genome of a virulent bacteriophage Lb338-1 that lyses the probiotic Lactobacillus paracasei cheese strain.</title>
        <authorList>
            <person name="Alemayehu D."/>
            <person name="Ross R.P."/>
            <person name="O'Sullivan O."/>
            <person name="Coffey A."/>
            <person name="Stanton C."/>
            <person name="Fitzgerald G.F."/>
            <person name="McAuliffe O."/>
        </authorList>
    </citation>
    <scope>NUCLEOTIDE SEQUENCE [LARGE SCALE GENOMIC DNA]</scope>
    <source>
        <strain evidence="1">Lb338-1</strain>
    </source>
</reference>
<proteinExistence type="predicted"/>
<dbReference type="EMBL" id="FJ822135">
    <property type="protein sequence ID" value="ACO36945.1"/>
    <property type="molecule type" value="Genomic_DNA"/>
</dbReference>
<dbReference type="Proteomes" id="UP000001878">
    <property type="component" value="Segment"/>
</dbReference>
<keyword evidence="2" id="KW-1185">Reference proteome</keyword>
<evidence type="ECO:0000313" key="1">
    <source>
        <dbReference type="EMBL" id="ACO36945.1"/>
    </source>
</evidence>
<sequence>MENQNRDFEIPYSKQDMKDNYKKFKLHLGLAKGIEGKKLHREIKKYRWYDYAYINRYLLNYSRCHFKKEHRYLNERLDYLGLIVENEVYYRNKKSLLPHIYNLFKHMEKYNPEYLKGLKYFIKYLEAKHYYEGNVIDSETKEICDTMEEFVQALDANSIAKASASYVKNYDKWWD</sequence>
<protein>
    <submittedName>
        <fullName evidence="1">Uncharacterized protein</fullName>
    </submittedName>
</protein>
<name>C1KFD4_9CAUD</name>
<dbReference type="RefSeq" id="YP_002790703.1">
    <property type="nucleotide sequence ID" value="NC_012530.1"/>
</dbReference>
<gene>
    <name evidence="1" type="ORF">lb338_phage_24</name>
</gene>
<dbReference type="KEGG" id="vg:7750879"/>